<dbReference type="NCBIfam" id="NF007702">
    <property type="entry name" value="PRK10387.1"/>
    <property type="match status" value="1"/>
</dbReference>
<evidence type="ECO:0000313" key="2">
    <source>
        <dbReference type="EMBL" id="TCP91245.1"/>
    </source>
</evidence>
<dbReference type="PROSITE" id="PS00195">
    <property type="entry name" value="GLUTAREDOXIN_1"/>
    <property type="match status" value="1"/>
</dbReference>
<dbReference type="SMR" id="A0A4R2SQ78"/>
<gene>
    <name evidence="2" type="ORF">EDC44_1333</name>
</gene>
<dbReference type="SFLD" id="SFLDS00019">
    <property type="entry name" value="Glutathione_Transferase_(cytos"/>
    <property type="match status" value="1"/>
</dbReference>
<dbReference type="Proteomes" id="UP000295763">
    <property type="component" value="Unassembled WGS sequence"/>
</dbReference>
<dbReference type="GO" id="GO:0005829">
    <property type="term" value="C:cytosol"/>
    <property type="evidence" value="ECO:0007669"/>
    <property type="project" value="InterPro"/>
</dbReference>
<evidence type="ECO:0000313" key="3">
    <source>
        <dbReference type="Proteomes" id="UP000295763"/>
    </source>
</evidence>
<dbReference type="Gene3D" id="1.20.1050.10">
    <property type="match status" value="1"/>
</dbReference>
<keyword evidence="3" id="KW-1185">Reference proteome</keyword>
<dbReference type="InterPro" id="IPR007494">
    <property type="entry name" value="Glutaredoxin2_C"/>
</dbReference>
<dbReference type="OrthoDB" id="5291571at2"/>
<dbReference type="SUPFAM" id="SSF47616">
    <property type="entry name" value="GST C-terminal domain-like"/>
    <property type="match status" value="1"/>
</dbReference>
<dbReference type="Pfam" id="PF13417">
    <property type="entry name" value="GST_N_3"/>
    <property type="match status" value="1"/>
</dbReference>
<sequence length="218" mass="24812">MKLYVYDHCPFCVRARMIFGLKNVPVEELAILNDDEVTPIGLVGKKMVPILVKEDGTAMPESLDIVKYIDENYAGDKTQNWLSSDIRPEIENWLKTVSEYTGKLVGPRYVKINLPEFATQSAIDYFVYKKQQSYGNFAENLENTASYLAHLHKDLETLEPLIQGEYAAGHPSLEDIILFPVLRNFTCVKGVHFPTKVAQYVEKMAELSKINLYTNQAI</sequence>
<dbReference type="Gene3D" id="3.40.30.10">
    <property type="entry name" value="Glutaredoxin"/>
    <property type="match status" value="1"/>
</dbReference>
<dbReference type="SUPFAM" id="SSF52833">
    <property type="entry name" value="Thioredoxin-like"/>
    <property type="match status" value="1"/>
</dbReference>
<feature type="domain" description="GST N-terminal" evidence="1">
    <location>
        <begin position="1"/>
        <end position="77"/>
    </location>
</feature>
<proteinExistence type="predicted"/>
<dbReference type="InterPro" id="IPR011901">
    <property type="entry name" value="Grx2"/>
</dbReference>
<dbReference type="InterPro" id="IPR040079">
    <property type="entry name" value="Glutathione_S-Trfase"/>
</dbReference>
<dbReference type="AlphaFoldDB" id="A0A4R2SQ78"/>
<dbReference type="PANTHER" id="PTHR43968">
    <property type="match status" value="1"/>
</dbReference>
<dbReference type="PROSITE" id="PS50404">
    <property type="entry name" value="GST_NTER"/>
    <property type="match status" value="1"/>
</dbReference>
<dbReference type="InterPro" id="IPR036282">
    <property type="entry name" value="Glutathione-S-Trfase_C_sf"/>
</dbReference>
<dbReference type="CDD" id="cd03199">
    <property type="entry name" value="GST_C_GRX2"/>
    <property type="match status" value="1"/>
</dbReference>
<dbReference type="InterPro" id="IPR050983">
    <property type="entry name" value="GST_Omega/HSP26"/>
</dbReference>
<protein>
    <submittedName>
        <fullName evidence="2">Glutaredoxin 2</fullName>
    </submittedName>
</protein>
<dbReference type="InterPro" id="IPR011767">
    <property type="entry name" value="GLR_AS"/>
</dbReference>
<reference evidence="2 3" key="1">
    <citation type="submission" date="2019-03" db="EMBL/GenBank/DDBJ databases">
        <title>Genomic Encyclopedia of Type Strains, Phase IV (KMG-IV): sequencing the most valuable type-strain genomes for metagenomic binning, comparative biology and taxonomic classification.</title>
        <authorList>
            <person name="Goeker M."/>
        </authorList>
    </citation>
    <scope>NUCLEOTIDE SEQUENCE [LARGE SCALE GENOMIC DNA]</scope>
    <source>
        <strain evidence="2 3">DSM 28404</strain>
    </source>
</reference>
<dbReference type="SFLD" id="SFLDG01183">
    <property type="entry name" value="Grx2-like"/>
    <property type="match status" value="1"/>
</dbReference>
<dbReference type="PANTHER" id="PTHR43968:SF6">
    <property type="entry name" value="GLUTATHIONE S-TRANSFERASE OMEGA"/>
    <property type="match status" value="1"/>
</dbReference>
<dbReference type="RefSeq" id="WP_131978968.1">
    <property type="nucleotide sequence ID" value="NZ_SLYB01000033.1"/>
</dbReference>
<comment type="caution">
    <text evidence="2">The sequence shown here is derived from an EMBL/GenBank/DDBJ whole genome shotgun (WGS) entry which is preliminary data.</text>
</comment>
<name>A0A4R2SQ78_9PAST</name>
<evidence type="ECO:0000259" key="1">
    <source>
        <dbReference type="PROSITE" id="PS50404"/>
    </source>
</evidence>
<dbReference type="InterPro" id="IPR036249">
    <property type="entry name" value="Thioredoxin-like_sf"/>
</dbReference>
<dbReference type="Pfam" id="PF04399">
    <property type="entry name" value="Glutaredoxin2_C"/>
    <property type="match status" value="1"/>
</dbReference>
<dbReference type="InterPro" id="IPR004045">
    <property type="entry name" value="Glutathione_S-Trfase_N"/>
</dbReference>
<organism evidence="2 3">
    <name type="scientific">Cricetibacter osteomyelitidis</name>
    <dbReference type="NCBI Taxonomy" id="1521931"/>
    <lineage>
        <taxon>Bacteria</taxon>
        <taxon>Pseudomonadati</taxon>
        <taxon>Pseudomonadota</taxon>
        <taxon>Gammaproteobacteria</taxon>
        <taxon>Pasteurellales</taxon>
        <taxon>Pasteurellaceae</taxon>
        <taxon>Cricetibacter</taxon>
    </lineage>
</organism>
<dbReference type="EMBL" id="SLYB01000033">
    <property type="protein sequence ID" value="TCP91245.1"/>
    <property type="molecule type" value="Genomic_DNA"/>
</dbReference>
<dbReference type="SFLD" id="SFLDG01204">
    <property type="entry name" value="Grx2-like.1"/>
    <property type="match status" value="1"/>
</dbReference>
<accession>A0A4R2SQ78</accession>
<dbReference type="CDD" id="cd03037">
    <property type="entry name" value="GST_N_GRX2"/>
    <property type="match status" value="1"/>
</dbReference>
<dbReference type="NCBIfam" id="TIGR02182">
    <property type="entry name" value="GRXB"/>
    <property type="match status" value="1"/>
</dbReference>